<gene>
    <name evidence="1" type="ORF">METZ01_LOCUS6339</name>
</gene>
<organism evidence="1">
    <name type="scientific">marine metagenome</name>
    <dbReference type="NCBI Taxonomy" id="408172"/>
    <lineage>
        <taxon>unclassified sequences</taxon>
        <taxon>metagenomes</taxon>
        <taxon>ecological metagenomes</taxon>
    </lineage>
</organism>
<reference evidence="1" key="1">
    <citation type="submission" date="2018-05" db="EMBL/GenBank/DDBJ databases">
        <authorList>
            <person name="Lanie J.A."/>
            <person name="Ng W.-L."/>
            <person name="Kazmierczak K.M."/>
            <person name="Andrzejewski T.M."/>
            <person name="Davidsen T.M."/>
            <person name="Wayne K.J."/>
            <person name="Tettelin H."/>
            <person name="Glass J.I."/>
            <person name="Rusch D."/>
            <person name="Podicherti R."/>
            <person name="Tsui H.-C.T."/>
            <person name="Winkler M.E."/>
        </authorList>
    </citation>
    <scope>NUCLEOTIDE SEQUENCE</scope>
</reference>
<dbReference type="Pfam" id="PF13557">
    <property type="entry name" value="Phenol_MetA_deg"/>
    <property type="match status" value="1"/>
</dbReference>
<proteinExistence type="predicted"/>
<dbReference type="AlphaFoldDB" id="A0A381NFY8"/>
<accession>A0A381NFY8</accession>
<evidence type="ECO:0008006" key="2">
    <source>
        <dbReference type="Google" id="ProtNLM"/>
    </source>
</evidence>
<dbReference type="EMBL" id="UINC01000333">
    <property type="protein sequence ID" value="SUZ53485.1"/>
    <property type="molecule type" value="Genomic_DNA"/>
</dbReference>
<sequence length="300" mass="32907">MAAKTNRMWALSAFFSVVSSIALAIALPRLVLAQVPIGTDRPDFVESSSTVGAGAIQIEGSFAFDTETIGVDNVDTWTTPFLFRVGISNSWELRLESDWFTRYQVTNQTLSNSPSEVSTRQITNNGISDVSVGVKWSFLPSDEFGRPAMAALVHADLPIGSAELRGFGVRPSFRVVAEWSFHMPWIDGDYLDQGDFRGDWGIAVMPGLQFDQDEFSSYPSGVFGLVISRGLLSPRFRAFSEMAFEQIRKDEYGGHVGVIRTGGTFLLNDWWQIDSAIAFGLTDNAPNFGMTFGLSGLLLG</sequence>
<dbReference type="InterPro" id="IPR025737">
    <property type="entry name" value="FApF"/>
</dbReference>
<protein>
    <recommendedName>
        <fullName evidence="2">Transporter</fullName>
    </recommendedName>
</protein>
<name>A0A381NFY8_9ZZZZ</name>
<evidence type="ECO:0000313" key="1">
    <source>
        <dbReference type="EMBL" id="SUZ53485.1"/>
    </source>
</evidence>